<evidence type="ECO:0008006" key="13">
    <source>
        <dbReference type="Google" id="ProtNLM"/>
    </source>
</evidence>
<evidence type="ECO:0000313" key="11">
    <source>
        <dbReference type="EMBL" id="GFH54178.1"/>
    </source>
</evidence>
<comment type="similarity">
    <text evidence="3">Belongs to the COPE family.</text>
</comment>
<evidence type="ECO:0000256" key="2">
    <source>
        <dbReference type="ARBA" id="ARBA00004347"/>
    </source>
</evidence>
<keyword evidence="5" id="KW-0963">Cytoplasm</keyword>
<dbReference type="GO" id="GO:0030126">
    <property type="term" value="C:COPI vesicle coat"/>
    <property type="evidence" value="ECO:0007669"/>
    <property type="project" value="TreeGrafter"/>
</dbReference>
<protein>
    <recommendedName>
        <fullName evidence="13">Coatomer subunit epsilon</fullName>
    </recommendedName>
</protein>
<dbReference type="InterPro" id="IPR011990">
    <property type="entry name" value="TPR-like_helical_dom_sf"/>
</dbReference>
<reference evidence="11 12" key="1">
    <citation type="journal article" date="2021" name="Sci. Rep.">
        <title>The genome of the diatom Chaetoceros tenuissimus carries an ancient integrated fragment of an extant virus.</title>
        <authorList>
            <person name="Hongo Y."/>
            <person name="Kimura K."/>
            <person name="Takaki Y."/>
            <person name="Yoshida Y."/>
            <person name="Baba S."/>
            <person name="Kobayashi G."/>
            <person name="Nagasaki K."/>
            <person name="Hano T."/>
            <person name="Tomaru Y."/>
        </authorList>
    </citation>
    <scope>NUCLEOTIDE SEQUENCE [LARGE SCALE GENOMIC DNA]</scope>
    <source>
        <strain evidence="11 12">NIES-3715</strain>
    </source>
</reference>
<dbReference type="GO" id="GO:0000139">
    <property type="term" value="C:Golgi membrane"/>
    <property type="evidence" value="ECO:0007669"/>
    <property type="project" value="UniProtKB-SubCell"/>
</dbReference>
<dbReference type="GO" id="GO:0005198">
    <property type="term" value="F:structural molecule activity"/>
    <property type="evidence" value="ECO:0007669"/>
    <property type="project" value="InterPro"/>
</dbReference>
<keyword evidence="12" id="KW-1185">Reference proteome</keyword>
<dbReference type="PANTHER" id="PTHR10805">
    <property type="entry name" value="COATOMER SUBUNIT EPSILON"/>
    <property type="match status" value="1"/>
</dbReference>
<evidence type="ECO:0000256" key="3">
    <source>
        <dbReference type="ARBA" id="ARBA00008827"/>
    </source>
</evidence>
<comment type="subcellular location">
    <subcellularLocation>
        <location evidence="2">Cytoplasmic vesicle</location>
        <location evidence="2">COPI-coated vesicle membrane</location>
        <topology evidence="2">Peripheral membrane protein</topology>
        <orientation evidence="2">Cytoplasmic side</orientation>
    </subcellularLocation>
    <subcellularLocation>
        <location evidence="1">Golgi apparatus membrane</location>
        <topology evidence="1">Peripheral membrane protein</topology>
        <orientation evidence="1">Cytoplasmic side</orientation>
    </subcellularLocation>
</comment>
<keyword evidence="9" id="KW-0472">Membrane</keyword>
<gene>
    <name evidence="11" type="ORF">CTEN210_10654</name>
</gene>
<organism evidence="11 12">
    <name type="scientific">Chaetoceros tenuissimus</name>
    <dbReference type="NCBI Taxonomy" id="426638"/>
    <lineage>
        <taxon>Eukaryota</taxon>
        <taxon>Sar</taxon>
        <taxon>Stramenopiles</taxon>
        <taxon>Ochrophyta</taxon>
        <taxon>Bacillariophyta</taxon>
        <taxon>Coscinodiscophyceae</taxon>
        <taxon>Chaetocerotophycidae</taxon>
        <taxon>Chaetocerotales</taxon>
        <taxon>Chaetocerotaceae</taxon>
        <taxon>Chaetoceros</taxon>
    </lineage>
</organism>
<evidence type="ECO:0000256" key="10">
    <source>
        <dbReference type="ARBA" id="ARBA00023329"/>
    </source>
</evidence>
<keyword evidence="6" id="KW-0931">ER-Golgi transport</keyword>
<dbReference type="Gene3D" id="1.25.40.10">
    <property type="entry name" value="Tetratricopeptide repeat domain"/>
    <property type="match status" value="1"/>
</dbReference>
<dbReference type="Proteomes" id="UP001054902">
    <property type="component" value="Unassembled WGS sequence"/>
</dbReference>
<dbReference type="GO" id="GO:0015031">
    <property type="term" value="P:protein transport"/>
    <property type="evidence" value="ECO:0007669"/>
    <property type="project" value="UniProtKB-KW"/>
</dbReference>
<comment type="caution">
    <text evidence="11">The sequence shown here is derived from an EMBL/GenBank/DDBJ whole genome shotgun (WGS) entry which is preliminary data.</text>
</comment>
<evidence type="ECO:0000256" key="8">
    <source>
        <dbReference type="ARBA" id="ARBA00023034"/>
    </source>
</evidence>
<dbReference type="GO" id="GO:0006891">
    <property type="term" value="P:intra-Golgi vesicle-mediated transport"/>
    <property type="evidence" value="ECO:0007669"/>
    <property type="project" value="TreeGrafter"/>
</dbReference>
<keyword evidence="7" id="KW-0653">Protein transport</keyword>
<evidence type="ECO:0000256" key="5">
    <source>
        <dbReference type="ARBA" id="ARBA00022490"/>
    </source>
</evidence>
<dbReference type="EMBL" id="BLLK01000047">
    <property type="protein sequence ID" value="GFH54178.1"/>
    <property type="molecule type" value="Genomic_DNA"/>
</dbReference>
<dbReference type="AlphaFoldDB" id="A0AAD3CY32"/>
<proteinExistence type="inferred from homology"/>
<evidence type="ECO:0000256" key="9">
    <source>
        <dbReference type="ARBA" id="ARBA00023136"/>
    </source>
</evidence>
<evidence type="ECO:0000256" key="1">
    <source>
        <dbReference type="ARBA" id="ARBA00004255"/>
    </source>
</evidence>
<keyword evidence="4" id="KW-0813">Transport</keyword>
<dbReference type="PANTHER" id="PTHR10805:SF0">
    <property type="entry name" value="COATOMER SUBUNIT EPSILON"/>
    <property type="match status" value="1"/>
</dbReference>
<dbReference type="GO" id="GO:0006890">
    <property type="term" value="P:retrograde vesicle-mediated transport, Golgi to endoplasmic reticulum"/>
    <property type="evidence" value="ECO:0007669"/>
    <property type="project" value="InterPro"/>
</dbReference>
<keyword evidence="10" id="KW-0968">Cytoplasmic vesicle</keyword>
<sequence length="256" mass="28099">MDSPDELYTLRAQFYLGHYAMSLDEARAISRRPLSNDLKIEREEFQLRALLGLKQYDKVLEADTDISPGVKAIAIRANYEMAAEVSKAGFISELQALVSDPSASPTAQLIAAQTFLGQGEMTKEALHCVYQGATMEHLAMCCQIYLKMDRLDLAQQTLRKMKQKDEEAVLSQLCACYIAIYTGSSEALDAVHIIASLTEQYGACTMLLNLAAAAYMAAGQYAEAETNLIEATAEGEDVDTMINLIVCYQHQGIATS</sequence>
<dbReference type="GO" id="GO:0006888">
    <property type="term" value="P:endoplasmic reticulum to Golgi vesicle-mediated transport"/>
    <property type="evidence" value="ECO:0007669"/>
    <property type="project" value="TreeGrafter"/>
</dbReference>
<accession>A0AAD3CY32</accession>
<evidence type="ECO:0000256" key="7">
    <source>
        <dbReference type="ARBA" id="ARBA00022927"/>
    </source>
</evidence>
<dbReference type="InterPro" id="IPR006822">
    <property type="entry name" value="Coatomer_esu"/>
</dbReference>
<keyword evidence="8" id="KW-0333">Golgi apparatus</keyword>
<evidence type="ECO:0000256" key="4">
    <source>
        <dbReference type="ARBA" id="ARBA00022448"/>
    </source>
</evidence>
<evidence type="ECO:0000256" key="6">
    <source>
        <dbReference type="ARBA" id="ARBA00022892"/>
    </source>
</evidence>
<name>A0AAD3CY32_9STRA</name>
<dbReference type="Pfam" id="PF04733">
    <property type="entry name" value="Coatomer_E"/>
    <property type="match status" value="1"/>
</dbReference>
<evidence type="ECO:0000313" key="12">
    <source>
        <dbReference type="Proteomes" id="UP001054902"/>
    </source>
</evidence>